<evidence type="ECO:0000256" key="1">
    <source>
        <dbReference type="ARBA" id="ARBA00022614"/>
    </source>
</evidence>
<dbReference type="PANTHER" id="PTHR18849:SF0">
    <property type="entry name" value="CILIA- AND FLAGELLA-ASSOCIATED PROTEIN 410-RELATED"/>
    <property type="match status" value="1"/>
</dbReference>
<organism evidence="3 4">
    <name type="scientific">Potamilus streckersoni</name>
    <dbReference type="NCBI Taxonomy" id="2493646"/>
    <lineage>
        <taxon>Eukaryota</taxon>
        <taxon>Metazoa</taxon>
        <taxon>Spiralia</taxon>
        <taxon>Lophotrochozoa</taxon>
        <taxon>Mollusca</taxon>
        <taxon>Bivalvia</taxon>
        <taxon>Autobranchia</taxon>
        <taxon>Heteroconchia</taxon>
        <taxon>Palaeoheterodonta</taxon>
        <taxon>Unionida</taxon>
        <taxon>Unionoidea</taxon>
        <taxon>Unionidae</taxon>
        <taxon>Ambleminae</taxon>
        <taxon>Lampsilini</taxon>
        <taxon>Potamilus</taxon>
    </lineage>
</organism>
<evidence type="ECO:0000256" key="2">
    <source>
        <dbReference type="ARBA" id="ARBA00022737"/>
    </source>
</evidence>
<dbReference type="Proteomes" id="UP001195483">
    <property type="component" value="Unassembled WGS sequence"/>
</dbReference>
<dbReference type="AlphaFoldDB" id="A0AAE0T677"/>
<protein>
    <recommendedName>
        <fullName evidence="5">Tubulin-specific chaperone cofactor E-like protein</fullName>
    </recommendedName>
</protein>
<keyword evidence="4" id="KW-1185">Reference proteome</keyword>
<gene>
    <name evidence="3" type="ORF">CHS0354_011129</name>
</gene>
<reference evidence="3" key="1">
    <citation type="journal article" date="2021" name="Genome Biol. Evol.">
        <title>A High-Quality Reference Genome for a Parasitic Bivalve with Doubly Uniparental Inheritance (Bivalvia: Unionida).</title>
        <authorList>
            <person name="Smith C.H."/>
        </authorList>
    </citation>
    <scope>NUCLEOTIDE SEQUENCE</scope>
    <source>
        <strain evidence="3">CHS0354</strain>
    </source>
</reference>
<dbReference type="InterPro" id="IPR032675">
    <property type="entry name" value="LRR_dom_sf"/>
</dbReference>
<keyword evidence="2" id="KW-0677">Repeat</keyword>
<keyword evidence="1" id="KW-0433">Leucine-rich repeat</keyword>
<name>A0AAE0T677_9BIVA</name>
<proteinExistence type="predicted"/>
<accession>A0AAE0T677</accession>
<dbReference type="SUPFAM" id="SSF52047">
    <property type="entry name" value="RNI-like"/>
    <property type="match status" value="1"/>
</dbReference>
<dbReference type="PANTHER" id="PTHR18849">
    <property type="entry name" value="LEUCINE RICH REPEAT PROTEIN"/>
    <property type="match status" value="1"/>
</dbReference>
<dbReference type="EMBL" id="JAEAOA010000691">
    <property type="protein sequence ID" value="KAK3604376.1"/>
    <property type="molecule type" value="Genomic_DNA"/>
</dbReference>
<dbReference type="Gene3D" id="3.80.10.10">
    <property type="entry name" value="Ribonuclease Inhibitor"/>
    <property type="match status" value="3"/>
</dbReference>
<comment type="caution">
    <text evidence="3">The sequence shown here is derived from an EMBL/GenBank/DDBJ whole genome shotgun (WGS) entry which is preliminary data.</text>
</comment>
<evidence type="ECO:0000313" key="4">
    <source>
        <dbReference type="Proteomes" id="UP001195483"/>
    </source>
</evidence>
<reference evidence="3" key="3">
    <citation type="submission" date="2023-05" db="EMBL/GenBank/DDBJ databases">
        <authorList>
            <person name="Smith C.H."/>
        </authorList>
    </citation>
    <scope>NUCLEOTIDE SEQUENCE</scope>
    <source>
        <strain evidence="3">CHS0354</strain>
        <tissue evidence="3">Mantle</tissue>
    </source>
</reference>
<reference evidence="3" key="2">
    <citation type="journal article" date="2021" name="Genome Biol. Evol.">
        <title>Developing a high-quality reference genome for a parasitic bivalve with doubly uniparental inheritance (Bivalvia: Unionida).</title>
        <authorList>
            <person name="Smith C.H."/>
        </authorList>
    </citation>
    <scope>NUCLEOTIDE SEQUENCE</scope>
    <source>
        <strain evidence="3">CHS0354</strain>
        <tissue evidence="3">Mantle</tissue>
    </source>
</reference>
<sequence length="707" mass="81331">MDAERKRRYRKRAISFTEALREKYCSNQEFCTQGFVIVFQGRHKSDDCGAEFGYLQNVVLCNNHISKAGLPAGGLCSLCPNVVDLDLSGNLFTSWNEVLPILCQLKHLKFINLSCNKIRESRDLLYSWSGALPSVENFVLNSTQVPFEDVLHLSKLIPTLKELHICNNDYSVLPETNHAELKTVECLQMNNNKISSWSEIWKLRSLPNLHTLILSGNPLRDVFCGKTESSQNIDNVQVNLDENRNETLTDCSSILEELILQVAEGTIKLSADETGFMQERNNTYNWCRNLVEEILADIVQDFTSSRCQFQTVISKKVHDEKEFNVDGPEPEDFVASCNNLGDQHCHDNQDYHRDETTSYSQYNETSCFAINALSTPVDIPEKSICDKENGNTRNEQKIESNISNEIRLDINYVISKPDCNSEISVENRFLACEECEVKKRPQMDAGQKFSNNQCTYEMDTANKIKQEKCEISDNPERCMDMRQAFENLETLCVSETQLHHWDHLKSLSEFPKLKSIRIKNVLIASDLSPEETRKLFIASLPNIKILNGSEVTLMERDKAERHFLRYFSDKEEKPSRFYELQEKHGVLKPLVDIDLGARFQEWATLNFVFNSKTVFTEKVHVVQPVGRLKLLIAERLCLYASLKAIRLYHKLCGPQHDNQNEPELQELRLDSLPMSRFDIMEGDEIHIDIHDDFQSGSLTYISIKNYL</sequence>
<evidence type="ECO:0000313" key="3">
    <source>
        <dbReference type="EMBL" id="KAK3604376.1"/>
    </source>
</evidence>
<evidence type="ECO:0008006" key="5">
    <source>
        <dbReference type="Google" id="ProtNLM"/>
    </source>
</evidence>